<dbReference type="PROSITE" id="PS51841">
    <property type="entry name" value="LTD"/>
    <property type="match status" value="1"/>
</dbReference>
<protein>
    <recommendedName>
        <fullName evidence="3">LTD domain-containing protein</fullName>
    </recommendedName>
</protein>
<dbReference type="AlphaFoldDB" id="A0A4V3XL35"/>
<proteinExistence type="predicted"/>
<dbReference type="Proteomes" id="UP000308528">
    <property type="component" value="Unassembled WGS sequence"/>
</dbReference>
<keyword evidence="2" id="KW-0732">Signal</keyword>
<evidence type="ECO:0000256" key="2">
    <source>
        <dbReference type="SAM" id="SignalP"/>
    </source>
</evidence>
<evidence type="ECO:0000259" key="3">
    <source>
        <dbReference type="PROSITE" id="PS51841"/>
    </source>
</evidence>
<feature type="signal peptide" evidence="2">
    <location>
        <begin position="1"/>
        <end position="23"/>
    </location>
</feature>
<keyword evidence="1" id="KW-1133">Transmembrane helix</keyword>
<keyword evidence="1" id="KW-0472">Membrane</keyword>
<reference evidence="4 5" key="1">
    <citation type="submission" date="2019-04" db="EMBL/GenBank/DDBJ databases">
        <title>Lewinella litorea sp. nov., isolated from a marine sand.</title>
        <authorList>
            <person name="Yoon J.-H."/>
        </authorList>
    </citation>
    <scope>NUCLEOTIDE SEQUENCE [LARGE SCALE GENOMIC DNA]</scope>
    <source>
        <strain evidence="4 5">HSMS-39</strain>
    </source>
</reference>
<sequence>MRLVSPFLTVLFCCCTCWLPAQPSLVLEPAPGVYRTDQDVTILGGDAGAVYFTTDGSRPSLRSDRYTGAPIAVGRSRVIRAAVFAGTERLAEVGGSYLIDEPRSPLLTLSVGIDPARLFHPRTGWFLAGDNPRRPNWDTHREHPIHVDFFESDGSSVYNGTVGFRLFGGTSRTHPQKSFSLSARKSDGNQKIKYPLFGPDGLDEFRFLVVRNGGSDWGRSYIRDALMTDLLADPSWDLDLQDSRPVRVFLNGSYWGVYHLREKINPRFLADHHRGVKKDSLSLLEHEMTAKHGTTREYEQLRNFVRDHDLSQPQHFSRVREMMDVDNFQRLQIAQTFFDNRDAGGNIRYWRPDGPQGRFRWILYDVDQGFGLHRDSGWTANTLELLTAPDGPVWPNPPWSTLFQRKLLVNPVYRNRFVNRTLDYLHTDFSTEAVTESIDAAVADLEPEMPRHLRRWEQREYNWRYHIDQLRRFALYRPEHLREHFRTYFRGGADRHVEITASLGGYVVLNDNLQVGTDGLSGHYFAHYPITLRAVPQPGYHFRGWEGAPVDSLQLQLDLTDDRPYILKADFEPVVHPNAKSIIINELCPKNDRSGDWLELHNRGTTPVDLTGWYLVDGSDRRFVLPPTVLRAGGYLVVCEDTQAFRATFPRIRDVGGDLPFGLNKREDRIGLYADDNSYVNAISYQLPATADSVFTYALALPGLDNSRHRNWVREENAGTPGAANPGYLQSATMTSQRFWMRLGIGLAALLLVVVVRALRPE</sequence>
<accession>A0A4V3XL35</accession>
<comment type="caution">
    <text evidence="4">The sequence shown here is derived from an EMBL/GenBank/DDBJ whole genome shotgun (WGS) entry which is preliminary data.</text>
</comment>
<dbReference type="Pfam" id="PF08757">
    <property type="entry name" value="CotH"/>
    <property type="match status" value="1"/>
</dbReference>
<dbReference type="SUPFAM" id="SSF74853">
    <property type="entry name" value="Lamin A/C globular tail domain"/>
    <property type="match status" value="1"/>
</dbReference>
<keyword evidence="1" id="KW-0812">Transmembrane</keyword>
<dbReference type="EMBL" id="SRSF01000004">
    <property type="protein sequence ID" value="THH39293.1"/>
    <property type="molecule type" value="Genomic_DNA"/>
</dbReference>
<dbReference type="InterPro" id="IPR001322">
    <property type="entry name" value="Lamin_tail_dom"/>
</dbReference>
<dbReference type="Pfam" id="PF13290">
    <property type="entry name" value="CHB_HEX_C_1"/>
    <property type="match status" value="1"/>
</dbReference>
<gene>
    <name evidence="4" type="ORF">E4021_11080</name>
</gene>
<feature type="chain" id="PRO_5020367753" description="LTD domain-containing protein" evidence="2">
    <location>
        <begin position="24"/>
        <end position="762"/>
    </location>
</feature>
<name>A0A4V3XL35_9BACT</name>
<dbReference type="InterPro" id="IPR014867">
    <property type="entry name" value="Spore_coat_CotH_CotH2/3/7"/>
</dbReference>
<organism evidence="4 5">
    <name type="scientific">Neolewinella litorea</name>
    <dbReference type="NCBI Taxonomy" id="2562452"/>
    <lineage>
        <taxon>Bacteria</taxon>
        <taxon>Pseudomonadati</taxon>
        <taxon>Bacteroidota</taxon>
        <taxon>Saprospiria</taxon>
        <taxon>Saprospirales</taxon>
        <taxon>Lewinellaceae</taxon>
        <taxon>Neolewinella</taxon>
    </lineage>
</organism>
<keyword evidence="5" id="KW-1185">Reference proteome</keyword>
<dbReference type="InterPro" id="IPR036415">
    <property type="entry name" value="Lamin_tail_dom_sf"/>
</dbReference>
<feature type="transmembrane region" description="Helical" evidence="1">
    <location>
        <begin position="739"/>
        <end position="759"/>
    </location>
</feature>
<dbReference type="OrthoDB" id="9806464at2"/>
<evidence type="ECO:0000313" key="5">
    <source>
        <dbReference type="Proteomes" id="UP000308528"/>
    </source>
</evidence>
<evidence type="ECO:0000313" key="4">
    <source>
        <dbReference type="EMBL" id="THH39293.1"/>
    </source>
</evidence>
<dbReference type="Gene3D" id="2.60.40.1260">
    <property type="entry name" value="Lamin Tail domain"/>
    <property type="match status" value="1"/>
</dbReference>
<feature type="domain" description="LTD" evidence="3">
    <location>
        <begin position="571"/>
        <end position="691"/>
    </location>
</feature>
<dbReference type="Pfam" id="PF00932">
    <property type="entry name" value="LTD"/>
    <property type="match status" value="1"/>
</dbReference>
<dbReference type="InterPro" id="IPR059177">
    <property type="entry name" value="GH29D-like_dom"/>
</dbReference>
<dbReference type="RefSeq" id="WP_136459392.1">
    <property type="nucleotide sequence ID" value="NZ_SRSF01000004.1"/>
</dbReference>
<evidence type="ECO:0000256" key="1">
    <source>
        <dbReference type="SAM" id="Phobius"/>
    </source>
</evidence>